<keyword evidence="2" id="KW-1185">Reference proteome</keyword>
<evidence type="ECO:0000313" key="2">
    <source>
        <dbReference type="Proteomes" id="UP000023152"/>
    </source>
</evidence>
<gene>
    <name evidence="1" type="ORF">RFI_37055</name>
</gene>
<evidence type="ECO:0000313" key="1">
    <source>
        <dbReference type="EMBL" id="ETO00392.1"/>
    </source>
</evidence>
<sequence>RTLHGLMNDLAESDSKAYQEFLVSQHKAYIGLSKETDAKRKNGQVQEIIYSEQKEEHKMNQRILETTLVKPRKEAEDKICFGFQYKHHNWLKVKTVKLLQNIHANANTIIKNVPNDNNLTMSGGDKLCINFLKSTYAKSIYFKNKIMEP</sequence>
<dbReference type="AlphaFoldDB" id="X6LH20"/>
<feature type="non-terminal residue" evidence="1">
    <location>
        <position position="149"/>
    </location>
</feature>
<name>X6LH20_RETFI</name>
<feature type="non-terminal residue" evidence="1">
    <location>
        <position position="1"/>
    </location>
</feature>
<accession>X6LH20</accession>
<organism evidence="1 2">
    <name type="scientific">Reticulomyxa filosa</name>
    <dbReference type="NCBI Taxonomy" id="46433"/>
    <lineage>
        <taxon>Eukaryota</taxon>
        <taxon>Sar</taxon>
        <taxon>Rhizaria</taxon>
        <taxon>Retaria</taxon>
        <taxon>Foraminifera</taxon>
        <taxon>Monothalamids</taxon>
        <taxon>Reticulomyxidae</taxon>
        <taxon>Reticulomyxa</taxon>
    </lineage>
</organism>
<dbReference type="Proteomes" id="UP000023152">
    <property type="component" value="Unassembled WGS sequence"/>
</dbReference>
<reference evidence="1 2" key="1">
    <citation type="journal article" date="2013" name="Curr. Biol.">
        <title>The Genome of the Foraminiferan Reticulomyxa filosa.</title>
        <authorList>
            <person name="Glockner G."/>
            <person name="Hulsmann N."/>
            <person name="Schleicher M."/>
            <person name="Noegel A.A."/>
            <person name="Eichinger L."/>
            <person name="Gallinger C."/>
            <person name="Pawlowski J."/>
            <person name="Sierra R."/>
            <person name="Euteneuer U."/>
            <person name="Pillet L."/>
            <person name="Moustafa A."/>
            <person name="Platzer M."/>
            <person name="Groth M."/>
            <person name="Szafranski K."/>
            <person name="Schliwa M."/>
        </authorList>
    </citation>
    <scope>NUCLEOTIDE SEQUENCE [LARGE SCALE GENOMIC DNA]</scope>
</reference>
<protein>
    <submittedName>
        <fullName evidence="1">Uncharacterized protein</fullName>
    </submittedName>
</protein>
<comment type="caution">
    <text evidence="1">The sequence shown here is derived from an EMBL/GenBank/DDBJ whole genome shotgun (WGS) entry which is preliminary data.</text>
</comment>
<proteinExistence type="predicted"/>
<dbReference type="EMBL" id="ASPP01041191">
    <property type="protein sequence ID" value="ETO00392.1"/>
    <property type="molecule type" value="Genomic_DNA"/>
</dbReference>